<dbReference type="GO" id="GO:0070374">
    <property type="term" value="P:positive regulation of ERK1 and ERK2 cascade"/>
    <property type="evidence" value="ECO:0007669"/>
    <property type="project" value="TreeGrafter"/>
</dbReference>
<dbReference type="GO" id="GO:0005886">
    <property type="term" value="C:plasma membrane"/>
    <property type="evidence" value="ECO:0007669"/>
    <property type="project" value="TreeGrafter"/>
</dbReference>
<organism evidence="7 8">
    <name type="scientific">Cyanoderma ruficeps</name>
    <name type="common">rufous-capped babbler</name>
    <dbReference type="NCBI Taxonomy" id="181631"/>
    <lineage>
        <taxon>Eukaryota</taxon>
        <taxon>Metazoa</taxon>
        <taxon>Chordata</taxon>
        <taxon>Craniata</taxon>
        <taxon>Vertebrata</taxon>
        <taxon>Euteleostomi</taxon>
        <taxon>Archelosauria</taxon>
        <taxon>Archosauria</taxon>
        <taxon>Dinosauria</taxon>
        <taxon>Saurischia</taxon>
        <taxon>Theropoda</taxon>
        <taxon>Coelurosauria</taxon>
        <taxon>Aves</taxon>
        <taxon>Neognathae</taxon>
        <taxon>Neoaves</taxon>
        <taxon>Telluraves</taxon>
        <taxon>Australaves</taxon>
        <taxon>Passeriformes</taxon>
        <taxon>Sylvioidea</taxon>
        <taxon>Timaliidae</taxon>
        <taxon>Cyanoderma</taxon>
    </lineage>
</organism>
<dbReference type="Proteomes" id="UP000694396">
    <property type="component" value="Unplaced"/>
</dbReference>
<dbReference type="PROSITE" id="PS50835">
    <property type="entry name" value="IG_LIKE"/>
    <property type="match status" value="1"/>
</dbReference>
<name>A0A8C3R790_9PASS</name>
<feature type="region of interest" description="Disordered" evidence="4">
    <location>
        <begin position="306"/>
        <end position="326"/>
    </location>
</feature>
<dbReference type="Ensembl" id="ENSCRFT00000017172.1">
    <property type="protein sequence ID" value="ENSCRFP00000016590.1"/>
    <property type="gene ID" value="ENSCRFG00000012716.1"/>
</dbReference>
<dbReference type="GO" id="GO:0004888">
    <property type="term" value="F:transmembrane signaling receptor activity"/>
    <property type="evidence" value="ECO:0007669"/>
    <property type="project" value="TreeGrafter"/>
</dbReference>
<dbReference type="InterPro" id="IPR036179">
    <property type="entry name" value="Ig-like_dom_sf"/>
</dbReference>
<dbReference type="InterPro" id="IPR050671">
    <property type="entry name" value="CD300_family_receptors"/>
</dbReference>
<dbReference type="GO" id="GO:0050850">
    <property type="term" value="P:positive regulation of calcium-mediated signaling"/>
    <property type="evidence" value="ECO:0007669"/>
    <property type="project" value="TreeGrafter"/>
</dbReference>
<dbReference type="GO" id="GO:0060100">
    <property type="term" value="P:positive regulation of phagocytosis, engulfment"/>
    <property type="evidence" value="ECO:0007669"/>
    <property type="project" value="TreeGrafter"/>
</dbReference>
<dbReference type="InterPro" id="IPR013783">
    <property type="entry name" value="Ig-like_fold"/>
</dbReference>
<keyword evidence="3 5" id="KW-0472">Membrane</keyword>
<dbReference type="AlphaFoldDB" id="A0A8C3R790"/>
<accession>A0A8C3R790</accession>
<dbReference type="Pfam" id="PF07686">
    <property type="entry name" value="V-set"/>
    <property type="match status" value="2"/>
</dbReference>
<dbReference type="Gene3D" id="2.60.40.10">
    <property type="entry name" value="Immunoglobulins"/>
    <property type="match status" value="2"/>
</dbReference>
<protein>
    <recommendedName>
        <fullName evidence="6">Ig-like domain-containing protein</fullName>
    </recommendedName>
</protein>
<evidence type="ECO:0000313" key="8">
    <source>
        <dbReference type="Proteomes" id="UP000694396"/>
    </source>
</evidence>
<dbReference type="GO" id="GO:1903980">
    <property type="term" value="P:positive regulation of microglial cell activation"/>
    <property type="evidence" value="ECO:0007669"/>
    <property type="project" value="TreeGrafter"/>
</dbReference>
<keyword evidence="5" id="KW-1133">Transmembrane helix</keyword>
<evidence type="ECO:0000256" key="5">
    <source>
        <dbReference type="SAM" id="Phobius"/>
    </source>
</evidence>
<evidence type="ECO:0000256" key="4">
    <source>
        <dbReference type="SAM" id="MobiDB-lite"/>
    </source>
</evidence>
<dbReference type="SUPFAM" id="SSF48726">
    <property type="entry name" value="Immunoglobulin"/>
    <property type="match status" value="2"/>
</dbReference>
<dbReference type="InterPro" id="IPR007110">
    <property type="entry name" value="Ig-like_dom"/>
</dbReference>
<sequence>SAFPTTLLPSPYLILPGLQGQTSVAQRRREGDTAYIKCPYTPQTQFGYIKFWCIQRDGQWKQLVSTYSGRREQSNDNRITIEDDAIDKTVSITITDLKAEDSGTYSCAIYINKFVPLRTISLTVFKELLKWELDTLSVQCPFRYGMAWCRREQTGCTVLAERQTSRRSAVKSLRDRASITYDTADALTVTMEKLQTSDSGVYWCAQGSGRTQVHREVVLSVFKSEYLPCSQCPGSSGNTLIILSVVLFILLLLALLTSAALGVRHYKLLRRAVMLPRAFPFSPQPGSTGRRGSSQEDSKGLAYINLGVQSQPSPEDPLYCNVESSQAHRSPQHVEYAVIAFNQSPRSGRE</sequence>
<proteinExistence type="predicted"/>
<feature type="transmembrane region" description="Helical" evidence="5">
    <location>
        <begin position="240"/>
        <end position="263"/>
    </location>
</feature>
<dbReference type="SMART" id="SM00409">
    <property type="entry name" value="IG"/>
    <property type="match status" value="2"/>
</dbReference>
<evidence type="ECO:0000256" key="3">
    <source>
        <dbReference type="ARBA" id="ARBA00023136"/>
    </source>
</evidence>
<reference evidence="7" key="1">
    <citation type="submission" date="2025-08" db="UniProtKB">
        <authorList>
            <consortium name="Ensembl"/>
        </authorList>
    </citation>
    <scope>IDENTIFICATION</scope>
</reference>
<keyword evidence="8" id="KW-1185">Reference proteome</keyword>
<dbReference type="InterPro" id="IPR003599">
    <property type="entry name" value="Ig_sub"/>
</dbReference>
<keyword evidence="2 5" id="KW-0812">Transmembrane</keyword>
<evidence type="ECO:0000256" key="2">
    <source>
        <dbReference type="ARBA" id="ARBA00022692"/>
    </source>
</evidence>
<dbReference type="PANTHER" id="PTHR11860:SF54">
    <property type="entry name" value="TRIGGERING RECEPTOR EXPRESSED ON MYELOID CELLS 2"/>
    <property type="match status" value="1"/>
</dbReference>
<comment type="subcellular location">
    <subcellularLocation>
        <location evidence="1">Membrane</location>
    </subcellularLocation>
</comment>
<reference evidence="7" key="2">
    <citation type="submission" date="2025-09" db="UniProtKB">
        <authorList>
            <consortium name="Ensembl"/>
        </authorList>
    </citation>
    <scope>IDENTIFICATION</scope>
</reference>
<evidence type="ECO:0000259" key="6">
    <source>
        <dbReference type="PROSITE" id="PS50835"/>
    </source>
</evidence>
<evidence type="ECO:0000256" key="1">
    <source>
        <dbReference type="ARBA" id="ARBA00004370"/>
    </source>
</evidence>
<evidence type="ECO:0000313" key="7">
    <source>
        <dbReference type="Ensembl" id="ENSCRFP00000016590.1"/>
    </source>
</evidence>
<feature type="domain" description="Ig-like" evidence="6">
    <location>
        <begin position="16"/>
        <end position="123"/>
    </location>
</feature>
<dbReference type="SMART" id="SM00406">
    <property type="entry name" value="IGv"/>
    <property type="match status" value="2"/>
</dbReference>
<dbReference type="InterPro" id="IPR013106">
    <property type="entry name" value="Ig_V-set"/>
</dbReference>
<dbReference type="GO" id="GO:0120035">
    <property type="term" value="P:regulation of plasma membrane bounded cell projection organization"/>
    <property type="evidence" value="ECO:0007669"/>
    <property type="project" value="TreeGrafter"/>
</dbReference>
<dbReference type="PANTHER" id="PTHR11860">
    <property type="entry name" value="POLYMERIC-IMMUNOGLOBULIN RECEPTOR"/>
    <property type="match status" value="1"/>
</dbReference>